<dbReference type="Pfam" id="PF03737">
    <property type="entry name" value="RraA-like"/>
    <property type="match status" value="1"/>
</dbReference>
<evidence type="ECO:0000256" key="1">
    <source>
        <dbReference type="ARBA" id="ARBA00001968"/>
    </source>
</evidence>
<evidence type="ECO:0000256" key="5">
    <source>
        <dbReference type="PIRSR" id="PIRSR605493-1"/>
    </source>
</evidence>
<dbReference type="Gene3D" id="3.50.30.40">
    <property type="entry name" value="Ribonuclease E inhibitor RraA/RraA-like"/>
    <property type="match status" value="1"/>
</dbReference>
<feature type="binding site" evidence="5">
    <location>
        <begin position="108"/>
        <end position="111"/>
    </location>
    <ligand>
        <name>substrate</name>
    </ligand>
</feature>
<dbReference type="RefSeq" id="WP_145029837.1">
    <property type="nucleotide sequence ID" value="NZ_CP036271.1"/>
</dbReference>
<name>A0A517SD79_9PLAN</name>
<dbReference type="AlphaFoldDB" id="A0A517SD79"/>
<comment type="cofactor">
    <cofactor evidence="1">
        <name>a divalent metal cation</name>
        <dbReference type="ChEBI" id="CHEBI:60240"/>
    </cofactor>
</comment>
<dbReference type="Proteomes" id="UP000315700">
    <property type="component" value="Chromosome"/>
</dbReference>
<evidence type="ECO:0000313" key="6">
    <source>
        <dbReference type="EMBL" id="QDT54083.1"/>
    </source>
</evidence>
<gene>
    <name evidence="6" type="primary">proA_2</name>
    <name evidence="6" type="ORF">Pan44_21100</name>
</gene>
<evidence type="ECO:0000256" key="4">
    <source>
        <dbReference type="ARBA" id="ARBA00030169"/>
    </source>
</evidence>
<dbReference type="InParanoid" id="A0A517SD79"/>
<feature type="binding site" evidence="5">
    <location>
        <position position="131"/>
    </location>
    <ligand>
        <name>Mg(2+)</name>
        <dbReference type="ChEBI" id="CHEBI:18420"/>
    </ligand>
</feature>
<organism evidence="6 7">
    <name type="scientific">Caulifigura coniformis</name>
    <dbReference type="NCBI Taxonomy" id="2527983"/>
    <lineage>
        <taxon>Bacteria</taxon>
        <taxon>Pseudomonadati</taxon>
        <taxon>Planctomycetota</taxon>
        <taxon>Planctomycetia</taxon>
        <taxon>Planctomycetales</taxon>
        <taxon>Planctomycetaceae</taxon>
        <taxon>Caulifigura</taxon>
    </lineage>
</organism>
<dbReference type="PANTHER" id="PTHR33254:SF4">
    <property type="entry name" value="4-HYDROXY-4-METHYL-2-OXOGLUTARATE ALDOLASE 3-RELATED"/>
    <property type="match status" value="1"/>
</dbReference>
<dbReference type="OrthoDB" id="9784786at2"/>
<dbReference type="InterPro" id="IPR036704">
    <property type="entry name" value="RraA/RraA-like_sf"/>
</dbReference>
<accession>A0A517SD79</accession>
<sequence>MSNTITAATLDDLAKYDTPTICNAIELFDVRPRNVGYMDKRIECCFPKMPPMVGFASTATFRSLALPRKQGDAYASLSQQVERFAELPGPAVVVFQDLDSPCVSATFGEVMCSIYKGFGAKGIITSGAGRDLDQVEAIGFQAFTDGTICSHGYCHTLALHVPITVGGVAIEPGDLLHGDRNGVSTIPLDIASEVPQVSKELMDAEQVVLDYVRGASPNAKGLEGARKECAAMMAAINKRVTRKK</sequence>
<proteinExistence type="predicted"/>
<keyword evidence="7" id="KW-1185">Reference proteome</keyword>
<comment type="cofactor">
    <cofactor evidence="5">
        <name>Mg(2+)</name>
        <dbReference type="ChEBI" id="CHEBI:18420"/>
    </cofactor>
</comment>
<dbReference type="GO" id="GO:0046872">
    <property type="term" value="F:metal ion binding"/>
    <property type="evidence" value="ECO:0007669"/>
    <property type="project" value="UniProtKB-KW"/>
</dbReference>
<dbReference type="CDD" id="cd16841">
    <property type="entry name" value="RraA_family"/>
    <property type="match status" value="1"/>
</dbReference>
<protein>
    <recommendedName>
        <fullName evidence="2">Putative 4-hydroxy-4-methyl-2-oxoglutarate aldolase</fullName>
    </recommendedName>
    <alternativeName>
        <fullName evidence="3">Regulator of ribonuclease activity homolog</fullName>
    </alternativeName>
    <alternativeName>
        <fullName evidence="4">RraA-like protein</fullName>
    </alternativeName>
</protein>
<dbReference type="InterPro" id="IPR005493">
    <property type="entry name" value="RraA/RraA-like"/>
</dbReference>
<dbReference type="SUPFAM" id="SSF89562">
    <property type="entry name" value="RraA-like"/>
    <property type="match status" value="1"/>
</dbReference>
<keyword evidence="5" id="KW-0460">Magnesium</keyword>
<evidence type="ECO:0000313" key="7">
    <source>
        <dbReference type="Proteomes" id="UP000315700"/>
    </source>
</evidence>
<dbReference type="KEGG" id="ccos:Pan44_21100"/>
<dbReference type="EMBL" id="CP036271">
    <property type="protein sequence ID" value="QDT54083.1"/>
    <property type="molecule type" value="Genomic_DNA"/>
</dbReference>
<feature type="binding site" evidence="5">
    <location>
        <position position="130"/>
    </location>
    <ligand>
        <name>substrate</name>
    </ligand>
</feature>
<reference evidence="6 7" key="1">
    <citation type="submission" date="2019-02" db="EMBL/GenBank/DDBJ databases">
        <title>Deep-cultivation of Planctomycetes and their phenomic and genomic characterization uncovers novel biology.</title>
        <authorList>
            <person name="Wiegand S."/>
            <person name="Jogler M."/>
            <person name="Boedeker C."/>
            <person name="Pinto D."/>
            <person name="Vollmers J."/>
            <person name="Rivas-Marin E."/>
            <person name="Kohn T."/>
            <person name="Peeters S.H."/>
            <person name="Heuer A."/>
            <person name="Rast P."/>
            <person name="Oberbeckmann S."/>
            <person name="Bunk B."/>
            <person name="Jeske O."/>
            <person name="Meyerdierks A."/>
            <person name="Storesund J.E."/>
            <person name="Kallscheuer N."/>
            <person name="Luecker S."/>
            <person name="Lage O.M."/>
            <person name="Pohl T."/>
            <person name="Merkel B.J."/>
            <person name="Hornburger P."/>
            <person name="Mueller R.-W."/>
            <person name="Bruemmer F."/>
            <person name="Labrenz M."/>
            <person name="Spormann A.M."/>
            <person name="Op den Camp H."/>
            <person name="Overmann J."/>
            <person name="Amann R."/>
            <person name="Jetten M.S.M."/>
            <person name="Mascher T."/>
            <person name="Medema M.H."/>
            <person name="Devos D.P."/>
            <person name="Kaster A.-K."/>
            <person name="Ovreas L."/>
            <person name="Rohde M."/>
            <person name="Galperin M.Y."/>
            <person name="Jogler C."/>
        </authorList>
    </citation>
    <scope>NUCLEOTIDE SEQUENCE [LARGE SCALE GENOMIC DNA]</scope>
    <source>
        <strain evidence="6 7">Pan44</strain>
    </source>
</reference>
<evidence type="ECO:0000256" key="3">
    <source>
        <dbReference type="ARBA" id="ARBA00029596"/>
    </source>
</evidence>
<keyword evidence="5" id="KW-0479">Metal-binding</keyword>
<evidence type="ECO:0000256" key="2">
    <source>
        <dbReference type="ARBA" id="ARBA00016549"/>
    </source>
</evidence>
<dbReference type="PANTHER" id="PTHR33254">
    <property type="entry name" value="4-HYDROXY-4-METHYL-2-OXOGLUTARATE ALDOLASE 3-RELATED"/>
    <property type="match status" value="1"/>
</dbReference>